<accession>A0ABD3IBI2</accession>
<protein>
    <submittedName>
        <fullName evidence="2">Uncharacterized protein</fullName>
    </submittedName>
</protein>
<feature type="compositionally biased region" description="Basic and acidic residues" evidence="1">
    <location>
        <begin position="35"/>
        <end position="44"/>
    </location>
</feature>
<organism evidence="2 3">
    <name type="scientific">Riccia sorocarpa</name>
    <dbReference type="NCBI Taxonomy" id="122646"/>
    <lineage>
        <taxon>Eukaryota</taxon>
        <taxon>Viridiplantae</taxon>
        <taxon>Streptophyta</taxon>
        <taxon>Embryophyta</taxon>
        <taxon>Marchantiophyta</taxon>
        <taxon>Marchantiopsida</taxon>
        <taxon>Marchantiidae</taxon>
        <taxon>Marchantiales</taxon>
        <taxon>Ricciaceae</taxon>
        <taxon>Riccia</taxon>
    </lineage>
</organism>
<gene>
    <name evidence="2" type="ORF">R1sor_017921</name>
</gene>
<dbReference type="AlphaFoldDB" id="A0ABD3IBI2"/>
<evidence type="ECO:0000313" key="2">
    <source>
        <dbReference type="EMBL" id="KAL3699899.1"/>
    </source>
</evidence>
<dbReference type="Proteomes" id="UP001633002">
    <property type="component" value="Unassembled WGS sequence"/>
</dbReference>
<dbReference type="EMBL" id="JBJQOH010000001">
    <property type="protein sequence ID" value="KAL3699899.1"/>
    <property type="molecule type" value="Genomic_DNA"/>
</dbReference>
<reference evidence="2 3" key="1">
    <citation type="submission" date="2024-09" db="EMBL/GenBank/DDBJ databases">
        <title>Chromosome-scale assembly of Riccia sorocarpa.</title>
        <authorList>
            <person name="Paukszto L."/>
        </authorList>
    </citation>
    <scope>NUCLEOTIDE SEQUENCE [LARGE SCALE GENOMIC DNA]</scope>
    <source>
        <strain evidence="2">LP-2024</strain>
        <tissue evidence="2">Aerial parts of the thallus</tissue>
    </source>
</reference>
<name>A0ABD3IBI2_9MARC</name>
<evidence type="ECO:0000256" key="1">
    <source>
        <dbReference type="SAM" id="MobiDB-lite"/>
    </source>
</evidence>
<proteinExistence type="predicted"/>
<feature type="region of interest" description="Disordered" evidence="1">
    <location>
        <begin position="1"/>
        <end position="119"/>
    </location>
</feature>
<sequence>MQPQQSAHPASKQNPVGLDPRRGKSPADIIPRVLAELHDQDEAAKGTTESTEADTANREGEWTGNAIADTDKAGNEENNGAERALTIYHSQGERTQTSRQVQEEEPTTPKAQAWPYGGW</sequence>
<evidence type="ECO:0000313" key="3">
    <source>
        <dbReference type="Proteomes" id="UP001633002"/>
    </source>
</evidence>
<comment type="caution">
    <text evidence="2">The sequence shown here is derived from an EMBL/GenBank/DDBJ whole genome shotgun (WGS) entry which is preliminary data.</text>
</comment>
<feature type="compositionally biased region" description="Polar residues" evidence="1">
    <location>
        <begin position="1"/>
        <end position="14"/>
    </location>
</feature>
<keyword evidence="3" id="KW-1185">Reference proteome</keyword>